<feature type="region of interest" description="Disordered" evidence="10">
    <location>
        <begin position="856"/>
        <end position="927"/>
    </location>
</feature>
<comment type="caution">
    <text evidence="12">The sequence shown here is derived from an EMBL/GenBank/DDBJ whole genome shotgun (WGS) entry which is preliminary data.</text>
</comment>
<dbReference type="Gene3D" id="3.30.70.330">
    <property type="match status" value="1"/>
</dbReference>
<feature type="region of interest" description="Disordered" evidence="10">
    <location>
        <begin position="424"/>
        <end position="499"/>
    </location>
</feature>
<comment type="function">
    <text evidence="5">Plays an essential role in the survival of diffuse-type gastric cancer cells. Acts as a nucleolar anchoring protein for DDX47. May be involved in regulation of gene expression at the post-transcriptional level or in ribosome biogenesis in cancer cells.</text>
</comment>
<keyword evidence="2" id="KW-0597">Phosphoprotein</keyword>
<evidence type="ECO:0000256" key="8">
    <source>
        <dbReference type="PROSITE-ProRule" id="PRU00176"/>
    </source>
</evidence>
<evidence type="ECO:0000256" key="10">
    <source>
        <dbReference type="SAM" id="MobiDB-lite"/>
    </source>
</evidence>
<dbReference type="GO" id="GO:0003723">
    <property type="term" value="F:RNA binding"/>
    <property type="evidence" value="ECO:0007669"/>
    <property type="project" value="UniProtKB-UniRule"/>
</dbReference>
<dbReference type="InterPro" id="IPR034138">
    <property type="entry name" value="NOP8_RRM"/>
</dbReference>
<proteinExistence type="predicted"/>
<gene>
    <name evidence="12" type="ORF">KIL84_003058</name>
</gene>
<dbReference type="Pfam" id="PF00076">
    <property type="entry name" value="RRM_1"/>
    <property type="match status" value="1"/>
</dbReference>
<dbReference type="SUPFAM" id="SSF54928">
    <property type="entry name" value="RNA-binding domain, RBD"/>
    <property type="match status" value="1"/>
</dbReference>
<evidence type="ECO:0000256" key="3">
    <source>
        <dbReference type="ARBA" id="ARBA00022884"/>
    </source>
</evidence>
<accession>A0A9D3WVF8</accession>
<evidence type="ECO:0000259" key="11">
    <source>
        <dbReference type="PROSITE" id="PS50102"/>
    </source>
</evidence>
<dbReference type="PANTHER" id="PTHR48029">
    <property type="entry name" value="NUCLEOLAR PROTEIN 8"/>
    <property type="match status" value="1"/>
</dbReference>
<feature type="compositionally biased region" description="Basic and acidic residues" evidence="10">
    <location>
        <begin position="759"/>
        <end position="778"/>
    </location>
</feature>
<dbReference type="InterPro" id="IPR035979">
    <property type="entry name" value="RBD_domain_sf"/>
</dbReference>
<keyword evidence="9" id="KW-0175">Coiled coil</keyword>
<dbReference type="PROSITE" id="PS50102">
    <property type="entry name" value="RRM"/>
    <property type="match status" value="1"/>
</dbReference>
<dbReference type="AlphaFoldDB" id="A0A9D3WVF8"/>
<feature type="compositionally biased region" description="Basic and acidic residues" evidence="10">
    <location>
        <begin position="468"/>
        <end position="479"/>
    </location>
</feature>
<evidence type="ECO:0000256" key="5">
    <source>
        <dbReference type="ARBA" id="ARBA00054821"/>
    </source>
</evidence>
<feature type="compositionally biased region" description="Acidic residues" evidence="10">
    <location>
        <begin position="488"/>
        <end position="499"/>
    </location>
</feature>
<evidence type="ECO:0000256" key="6">
    <source>
        <dbReference type="ARBA" id="ARBA00065066"/>
    </source>
</evidence>
<sequence>MEKKQVLKRLYVGGLGHTVSEAELQERFSKFGNVTDAEIVIRKDDQGNPMKTFAYINISISEADLKRCMSILNKARWKGGTLQIELAKESFLHRLAQERQEARLKKEKPHTDGKGNLLESLNNAGVVNFHMKAVPGTEVPDHKDWVVSKFGRVLPILHLKASLVLFLFLNSNYNIMKYDPSKYCHNLRKLEQDLTDTVPISKLTWQLEGGDDSMSKKRRGEFPETKKTPKKMRIQSSEDLNKTPGCHLQSKKANLTQTKLVQMSNSKSTGLSKLLQTPSVNSIDMKGKDLFLDKNLASGVKPNRNTNSISDTDIDSEEEIKAMMEKEKEIQKAKTNVESESDHLEVVGDNFELKYNTHWSLTNPNIMKKLSKGGNRQGKTIENDTDYDSADTDEIIAVTKTPDKNSVKTKILKDSEVVKMQRKDNVRNETFKNNKSFDSANGSFVLSPDKLREKNNKKAVHNKTAKPRASELQDNRVDSKSGSTSFDSEPEASESEADSNYEDMMQNCYRLDLTLPELEALATASIESSQGDIEAKQRDSQCKIEGNISNTKYSKKTYEIASTTKTSINPEDIVAAILEGEESADDEKPMENTSSLKFQPFRGIGSLYENENFEEMSKEGSCSCKRKYNQNSSSLVDLKKKSLEEVSKPNCSCYEKHSAPRQSGCSLLCSLEDRSVKKKQNTLSNQLKKVSDSQYAEGGSEKPIWKPPSLRENNYLNSHAEDQTENRGDHEDCTTTSMSGSEEESTDTDSVLSVAQKHIKCELESPESLPEKPKKDANSKGSASKFQKSENHKKSLHKSKEEFCIPTAISSEPDEKEKQLQDNQKRLAALQERQKERELQKKLIQGALLNLESQSASKHKHIVFDSDGESEAEVEEKSQEEATIGNLPGKEFTSKISGKLFESSDDEQDAAGEDDRFQIKPQFEGKAGEKLMHLQSRFGTDERFRMDARFLESGSEEEEEAKKMETDEEGELAAEKKKNLEILGSLLEINLEHPKSIKLARNTKKFKDINTLRYDPTRQDHVVFERKTDTTEKESKAKRKKKREEAEKLPEVSKEIYYDVAVDLKEVFRSTKCAAEKSEIIPWDKHDAVEESTLADQHILRLNVGGNVEEKSSGFTFSFFGDDVNKSAVKEEPYVIETIRPARVAWQEDPRFQDSSSEEDDEPEASESENCKEMSQSLPQMKTSRFFFFSKDDERLRDGPKLFCRSSNLNEEKDNWENRRRLLLEECRKKHKDARRKVKAKQ</sequence>
<dbReference type="InterPro" id="IPR012677">
    <property type="entry name" value="Nucleotide-bd_a/b_plait_sf"/>
</dbReference>
<feature type="compositionally biased region" description="Acidic residues" evidence="10">
    <location>
        <begin position="903"/>
        <end position="912"/>
    </location>
</feature>
<feature type="compositionally biased region" description="Polar residues" evidence="10">
    <location>
        <begin position="433"/>
        <end position="444"/>
    </location>
</feature>
<keyword evidence="13" id="KW-1185">Reference proteome</keyword>
<feature type="region of interest" description="Disordered" evidence="10">
    <location>
        <begin position="680"/>
        <end position="834"/>
    </location>
</feature>
<protein>
    <recommendedName>
        <fullName evidence="7">Nucleolar protein 8</fullName>
    </recommendedName>
</protein>
<feature type="compositionally biased region" description="Basic and acidic residues" evidence="10">
    <location>
        <begin position="813"/>
        <end position="825"/>
    </location>
</feature>
<evidence type="ECO:0000313" key="13">
    <source>
        <dbReference type="Proteomes" id="UP000827986"/>
    </source>
</evidence>
<dbReference type="GO" id="GO:1902570">
    <property type="term" value="P:protein localization to nucleolus"/>
    <property type="evidence" value="ECO:0007669"/>
    <property type="project" value="TreeGrafter"/>
</dbReference>
<feature type="region of interest" description="Disordered" evidence="10">
    <location>
        <begin position="209"/>
        <end position="247"/>
    </location>
</feature>
<feature type="compositionally biased region" description="Basic and acidic residues" evidence="10">
    <location>
        <begin position="719"/>
        <end position="733"/>
    </location>
</feature>
<dbReference type="CDD" id="cd12226">
    <property type="entry name" value="RRM_NOL8"/>
    <property type="match status" value="1"/>
</dbReference>
<dbReference type="GO" id="GO:0005730">
    <property type="term" value="C:nucleolus"/>
    <property type="evidence" value="ECO:0007669"/>
    <property type="project" value="UniProtKB-SubCell"/>
</dbReference>
<comment type="subcellular location">
    <subcellularLocation>
        <location evidence="1">Nucleus</location>
        <location evidence="1">Nucleolus</location>
    </subcellularLocation>
</comment>
<feature type="region of interest" description="Disordered" evidence="10">
    <location>
        <begin position="1026"/>
        <end position="1045"/>
    </location>
</feature>
<dbReference type="FunFam" id="3.30.70.330:FF:000346">
    <property type="entry name" value="Nucleolar protein 8"/>
    <property type="match status" value="1"/>
</dbReference>
<dbReference type="PANTHER" id="PTHR48029:SF1">
    <property type="entry name" value="NUCLEOLAR PROTEIN 8"/>
    <property type="match status" value="1"/>
</dbReference>
<evidence type="ECO:0000256" key="1">
    <source>
        <dbReference type="ARBA" id="ARBA00004604"/>
    </source>
</evidence>
<dbReference type="InterPro" id="IPR000504">
    <property type="entry name" value="RRM_dom"/>
</dbReference>
<feature type="compositionally biased region" description="Basic and acidic residues" evidence="10">
    <location>
        <begin position="787"/>
        <end position="803"/>
    </location>
</feature>
<comment type="subunit">
    <text evidence="6">Interacts with the GTP form of RRAGA, RRAGC and RRAGD. Interacts with NIP7. Interacts with DDX18; the interaction is RNA-dependent. Interacts with DDX47; the interaction is RNA-dependent.</text>
</comment>
<evidence type="ECO:0000313" key="12">
    <source>
        <dbReference type="EMBL" id="KAH1167575.1"/>
    </source>
</evidence>
<feature type="compositionally biased region" description="Basic residues" evidence="10">
    <location>
        <begin position="457"/>
        <end position="466"/>
    </location>
</feature>
<organism evidence="12 13">
    <name type="scientific">Mauremys mutica</name>
    <name type="common">yellowpond turtle</name>
    <dbReference type="NCBI Taxonomy" id="74926"/>
    <lineage>
        <taxon>Eukaryota</taxon>
        <taxon>Metazoa</taxon>
        <taxon>Chordata</taxon>
        <taxon>Craniata</taxon>
        <taxon>Vertebrata</taxon>
        <taxon>Euteleostomi</taxon>
        <taxon>Archelosauria</taxon>
        <taxon>Testudinata</taxon>
        <taxon>Testudines</taxon>
        <taxon>Cryptodira</taxon>
        <taxon>Durocryptodira</taxon>
        <taxon>Testudinoidea</taxon>
        <taxon>Geoemydidae</taxon>
        <taxon>Geoemydinae</taxon>
        <taxon>Mauremys</taxon>
    </lineage>
</organism>
<dbReference type="EMBL" id="JAHDVG010000486">
    <property type="protein sequence ID" value="KAH1167575.1"/>
    <property type="molecule type" value="Genomic_DNA"/>
</dbReference>
<dbReference type="Proteomes" id="UP000827986">
    <property type="component" value="Unassembled WGS sequence"/>
</dbReference>
<dbReference type="SMART" id="SM00360">
    <property type="entry name" value="RRM"/>
    <property type="match status" value="1"/>
</dbReference>
<feature type="compositionally biased region" description="Acidic residues" evidence="10">
    <location>
        <begin position="1156"/>
        <end position="1167"/>
    </location>
</feature>
<feature type="coiled-coil region" evidence="9">
    <location>
        <begin position="314"/>
        <end position="343"/>
    </location>
</feature>
<evidence type="ECO:0000256" key="4">
    <source>
        <dbReference type="ARBA" id="ARBA00023242"/>
    </source>
</evidence>
<feature type="compositionally biased region" description="Basic and acidic residues" evidence="10">
    <location>
        <begin position="1026"/>
        <end position="1035"/>
    </location>
</feature>
<feature type="region of interest" description="Disordered" evidence="10">
    <location>
        <begin position="951"/>
        <end position="973"/>
    </location>
</feature>
<evidence type="ECO:0000256" key="2">
    <source>
        <dbReference type="ARBA" id="ARBA00022553"/>
    </source>
</evidence>
<feature type="region of interest" description="Disordered" evidence="10">
    <location>
        <begin position="1147"/>
        <end position="1177"/>
    </location>
</feature>
<evidence type="ECO:0000256" key="9">
    <source>
        <dbReference type="SAM" id="Coils"/>
    </source>
</evidence>
<evidence type="ECO:0000256" key="7">
    <source>
        <dbReference type="ARBA" id="ARBA00068539"/>
    </source>
</evidence>
<keyword evidence="4" id="KW-0539">Nucleus</keyword>
<feature type="compositionally biased region" description="Polar residues" evidence="10">
    <location>
        <begin position="681"/>
        <end position="694"/>
    </location>
</feature>
<name>A0A9D3WVF8_9SAUR</name>
<reference evidence="12" key="1">
    <citation type="submission" date="2021-09" db="EMBL/GenBank/DDBJ databases">
        <title>The genome of Mauremys mutica provides insights into the evolution of semi-aquatic lifestyle.</title>
        <authorList>
            <person name="Gong S."/>
            <person name="Gao Y."/>
        </authorList>
    </citation>
    <scope>NUCLEOTIDE SEQUENCE</scope>
    <source>
        <strain evidence="12">MM-2020</strain>
        <tissue evidence="12">Muscle</tissue>
    </source>
</reference>
<feature type="domain" description="RRM" evidence="11">
    <location>
        <begin position="8"/>
        <end position="89"/>
    </location>
</feature>
<keyword evidence="3 8" id="KW-0694">RNA-binding</keyword>